<dbReference type="AlphaFoldDB" id="A0A1G6VEW5"/>
<gene>
    <name evidence="2" type="ORF">SAMN04489747_1135</name>
</gene>
<dbReference type="RefSeq" id="WP_157676990.1">
    <property type="nucleotide sequence ID" value="NZ_LT629688.1"/>
</dbReference>
<sequence length="56" mass="6181">MSFAKAATSRREDARARRAAARHARLINKAIAGADSPSMRNDLIMAAQRQYPLGLR</sequence>
<organism evidence="2 3">
    <name type="scientific">Auraticoccus monumenti</name>
    <dbReference type="NCBI Taxonomy" id="675864"/>
    <lineage>
        <taxon>Bacteria</taxon>
        <taxon>Bacillati</taxon>
        <taxon>Actinomycetota</taxon>
        <taxon>Actinomycetes</taxon>
        <taxon>Propionibacteriales</taxon>
        <taxon>Propionibacteriaceae</taxon>
        <taxon>Auraticoccus</taxon>
    </lineage>
</organism>
<accession>A0A1G6VEW5</accession>
<dbReference type="Proteomes" id="UP000198546">
    <property type="component" value="Chromosome i"/>
</dbReference>
<name>A0A1G6VEW5_9ACTN</name>
<feature type="region of interest" description="Disordered" evidence="1">
    <location>
        <begin position="1"/>
        <end position="20"/>
    </location>
</feature>
<protein>
    <submittedName>
        <fullName evidence="2">Uncharacterized protein</fullName>
    </submittedName>
</protein>
<evidence type="ECO:0000313" key="3">
    <source>
        <dbReference type="Proteomes" id="UP000198546"/>
    </source>
</evidence>
<reference evidence="2 3" key="1">
    <citation type="submission" date="2016-10" db="EMBL/GenBank/DDBJ databases">
        <authorList>
            <person name="de Groot N.N."/>
        </authorList>
    </citation>
    <scope>NUCLEOTIDE SEQUENCE [LARGE SCALE GENOMIC DNA]</scope>
    <source>
        <strain evidence="2 3">MON 2.2</strain>
    </source>
</reference>
<proteinExistence type="predicted"/>
<evidence type="ECO:0000313" key="2">
    <source>
        <dbReference type="EMBL" id="SDD52064.1"/>
    </source>
</evidence>
<dbReference type="EMBL" id="LT629688">
    <property type="protein sequence ID" value="SDD52064.1"/>
    <property type="molecule type" value="Genomic_DNA"/>
</dbReference>
<evidence type="ECO:0000256" key="1">
    <source>
        <dbReference type="SAM" id="MobiDB-lite"/>
    </source>
</evidence>
<keyword evidence="3" id="KW-1185">Reference proteome</keyword>